<keyword evidence="2" id="KW-1185">Reference proteome</keyword>
<proteinExistence type="predicted"/>
<organism evidence="1 2">
    <name type="scientific">Clostridium tagluense</name>
    <dbReference type="NCBI Taxonomy" id="360422"/>
    <lineage>
        <taxon>Bacteria</taxon>
        <taxon>Bacillati</taxon>
        <taxon>Bacillota</taxon>
        <taxon>Clostridia</taxon>
        <taxon>Eubacteriales</taxon>
        <taxon>Clostridiaceae</taxon>
        <taxon>Clostridium</taxon>
    </lineage>
</organism>
<dbReference type="AlphaFoldDB" id="A0A401UU62"/>
<reference evidence="1 2" key="1">
    <citation type="submission" date="2018-11" db="EMBL/GenBank/DDBJ databases">
        <title>Genome sequencing and assembly of Clostridium tagluense strain A121.</title>
        <authorList>
            <person name="Murakami T."/>
            <person name="Segawa T."/>
            <person name="Shcherbakova V.A."/>
            <person name="Mori H."/>
            <person name="Yoshimura Y."/>
        </authorList>
    </citation>
    <scope>NUCLEOTIDE SEQUENCE [LARGE SCALE GENOMIC DNA]</scope>
    <source>
        <strain evidence="1 2">A121</strain>
    </source>
</reference>
<name>A0A401UU62_9CLOT</name>
<dbReference type="EMBL" id="BHYK01000049">
    <property type="protein sequence ID" value="GCD12988.1"/>
    <property type="molecule type" value="Genomic_DNA"/>
</dbReference>
<dbReference type="OrthoDB" id="9864417at2"/>
<protein>
    <submittedName>
        <fullName evidence="1">Uncharacterized protein</fullName>
    </submittedName>
</protein>
<sequence length="93" mass="10796">MNIKFSQNLIKYLAVYLGTSLEKISKEKGFNYSKPYLYKIAEGSLQVNDNTNEVFNKFWNDREMTSEDLENIYSLIGLIETGKLKEKQFKGGK</sequence>
<evidence type="ECO:0000313" key="1">
    <source>
        <dbReference type="EMBL" id="GCD12988.1"/>
    </source>
</evidence>
<dbReference type="RefSeq" id="WP_125006122.1">
    <property type="nucleotide sequence ID" value="NZ_BHYK01000049.1"/>
</dbReference>
<accession>A0A401UU62</accession>
<comment type="caution">
    <text evidence="1">The sequence shown here is derived from an EMBL/GenBank/DDBJ whole genome shotgun (WGS) entry which is preliminary data.</text>
</comment>
<dbReference type="Proteomes" id="UP000287872">
    <property type="component" value="Unassembled WGS sequence"/>
</dbReference>
<evidence type="ECO:0000313" key="2">
    <source>
        <dbReference type="Proteomes" id="UP000287872"/>
    </source>
</evidence>
<gene>
    <name evidence="1" type="ORF">Ctaglu_46110</name>
</gene>